<dbReference type="Proteomes" id="UP000095544">
    <property type="component" value="Unassembled WGS sequence"/>
</dbReference>
<accession>A0A174BV74</accession>
<evidence type="ECO:0000313" key="3">
    <source>
        <dbReference type="Proteomes" id="UP000095544"/>
    </source>
</evidence>
<dbReference type="AlphaFoldDB" id="A0A174BV74"/>
<feature type="transmembrane region" description="Helical" evidence="1">
    <location>
        <begin position="73"/>
        <end position="92"/>
    </location>
</feature>
<dbReference type="RefSeq" id="WP_050639073.1">
    <property type="nucleotide sequence ID" value="NZ_CABKUE010000005.1"/>
</dbReference>
<dbReference type="PANTHER" id="PTHR40044:SF1">
    <property type="entry name" value="INTEGRAL MEMBRANE PROTEIN"/>
    <property type="match status" value="1"/>
</dbReference>
<keyword evidence="1" id="KW-1133">Transmembrane helix</keyword>
<dbReference type="EMBL" id="CYZU01000008">
    <property type="protein sequence ID" value="CUO04982.1"/>
    <property type="molecule type" value="Genomic_DNA"/>
</dbReference>
<keyword evidence="1" id="KW-0812">Transmembrane</keyword>
<dbReference type="STRING" id="39482.ERS852491_01141"/>
<evidence type="ECO:0000256" key="1">
    <source>
        <dbReference type="SAM" id="Phobius"/>
    </source>
</evidence>
<sequence length="165" mass="18010">MKDSQSKKVLFTAQAAMIAAIYVVLTIVFAPFSYGEVQVRISEALTILPVFTPAAIPGLFIGCLISNIFGGCILPDIIFGSLATLIGAVFTWQLRRKSRFLAPLPPILANVLIVPFVLRYGYQVPLPIPFMMLTVGIGEVISCGVLGMIVYTALNKYRHTIFRTA</sequence>
<feature type="transmembrane region" description="Helical" evidence="1">
    <location>
        <begin position="128"/>
        <end position="154"/>
    </location>
</feature>
<feature type="transmembrane region" description="Helical" evidence="1">
    <location>
        <begin position="12"/>
        <end position="32"/>
    </location>
</feature>
<feature type="transmembrane region" description="Helical" evidence="1">
    <location>
        <begin position="44"/>
        <end position="67"/>
    </location>
</feature>
<gene>
    <name evidence="2" type="primary">queT</name>
    <name evidence="2" type="ORF">ERS852491_01141</name>
</gene>
<dbReference type="OrthoDB" id="9786793at2"/>
<dbReference type="PIRSF" id="PIRSF031501">
    <property type="entry name" value="QueT"/>
    <property type="match status" value="1"/>
</dbReference>
<dbReference type="PANTHER" id="PTHR40044">
    <property type="entry name" value="INTEGRAL MEMBRANE PROTEIN-RELATED"/>
    <property type="match status" value="1"/>
</dbReference>
<dbReference type="InterPro" id="IPR010387">
    <property type="entry name" value="QueT"/>
</dbReference>
<evidence type="ECO:0000313" key="2">
    <source>
        <dbReference type="EMBL" id="CUO04982.1"/>
    </source>
</evidence>
<organism evidence="2 3">
    <name type="scientific">Faecalicatena contorta</name>
    <dbReference type="NCBI Taxonomy" id="39482"/>
    <lineage>
        <taxon>Bacteria</taxon>
        <taxon>Bacillati</taxon>
        <taxon>Bacillota</taxon>
        <taxon>Clostridia</taxon>
        <taxon>Lachnospirales</taxon>
        <taxon>Lachnospiraceae</taxon>
        <taxon>Faecalicatena</taxon>
    </lineage>
</organism>
<proteinExistence type="predicted"/>
<feature type="transmembrane region" description="Helical" evidence="1">
    <location>
        <begin position="104"/>
        <end position="122"/>
    </location>
</feature>
<keyword evidence="1" id="KW-0472">Membrane</keyword>
<protein>
    <submittedName>
        <fullName evidence="2">Queuosine ECF transporter S component QueT</fullName>
    </submittedName>
</protein>
<reference evidence="2 3" key="1">
    <citation type="submission" date="2015-09" db="EMBL/GenBank/DDBJ databases">
        <authorList>
            <consortium name="Pathogen Informatics"/>
        </authorList>
    </citation>
    <scope>NUCLEOTIDE SEQUENCE [LARGE SCALE GENOMIC DNA]</scope>
    <source>
        <strain evidence="2 3">2789STDY5834876</strain>
    </source>
</reference>
<name>A0A174BV74_9FIRM</name>
<dbReference type="Pfam" id="PF06177">
    <property type="entry name" value="QueT"/>
    <property type="match status" value="1"/>
</dbReference>